<dbReference type="AlphaFoldDB" id="A0AAE2W1C1"/>
<accession>A0AAE2W1C1</accession>
<dbReference type="InterPro" id="IPR036366">
    <property type="entry name" value="PGBDSf"/>
</dbReference>
<evidence type="ECO:0000313" key="3">
    <source>
        <dbReference type="Proteomes" id="UP000732193"/>
    </source>
</evidence>
<dbReference type="Proteomes" id="UP000732193">
    <property type="component" value="Unassembled WGS sequence"/>
</dbReference>
<gene>
    <name evidence="2" type="ORF">JQV55_19105</name>
</gene>
<evidence type="ECO:0000256" key="1">
    <source>
        <dbReference type="SAM" id="MobiDB-lite"/>
    </source>
</evidence>
<feature type="compositionally biased region" description="Basic and acidic residues" evidence="1">
    <location>
        <begin position="86"/>
        <end position="106"/>
    </location>
</feature>
<sequence>MAEKLSGSVGKGGKNNAADVTIVQKLLNPFAGEVGFAKFKTDGANSKKLEAAIGEFQTCVCKFRADGRVDPGKNTIKKLNAGVAKAKSEKKAEEKREEKAKEDQRQQMKVKMKKQMEAEAKAQKVPPTMWETLWGDIEKKADSFYDTYIASAQKKGDAPSKAAPKISEMCTKEMMTDVKKELKKIDTGGTLYPGRVEGKTSGVNKKIIDILTEVSSHYEGTTIKVVSGLRNKAGQASAMYNGWAKHLNKYGKNGDIYWFVRQSKYQDLWKELDDFHAAKNKAGFVKCMKDKAPWGSVSRHMTGQAVDISTSTDKKIIKALGMCMRYLAETDGNSEGIKCHHFDDKTGLVWPIPESLRKKFP</sequence>
<organism evidence="2 3">
    <name type="scientific">Sulfitobacter geojensis</name>
    <dbReference type="NCBI Taxonomy" id="1342299"/>
    <lineage>
        <taxon>Bacteria</taxon>
        <taxon>Pseudomonadati</taxon>
        <taxon>Pseudomonadota</taxon>
        <taxon>Alphaproteobacteria</taxon>
        <taxon>Rhodobacterales</taxon>
        <taxon>Roseobacteraceae</taxon>
        <taxon>Sulfitobacter</taxon>
    </lineage>
</organism>
<dbReference type="Gene3D" id="1.10.101.10">
    <property type="entry name" value="PGBD-like superfamily/PGBD"/>
    <property type="match status" value="1"/>
</dbReference>
<dbReference type="RefSeq" id="WP_064223498.1">
    <property type="nucleotide sequence ID" value="NZ_JAFBRH010000004.1"/>
</dbReference>
<feature type="region of interest" description="Disordered" evidence="1">
    <location>
        <begin position="85"/>
        <end position="107"/>
    </location>
</feature>
<proteinExistence type="predicted"/>
<keyword evidence="3" id="KW-1185">Reference proteome</keyword>
<protein>
    <submittedName>
        <fullName evidence="2">Peptidoglycan-binding protein</fullName>
    </submittedName>
</protein>
<dbReference type="EMBL" id="JAFBRM010000008">
    <property type="protein sequence ID" value="MBM1715686.1"/>
    <property type="molecule type" value="Genomic_DNA"/>
</dbReference>
<name>A0AAE2W1C1_9RHOB</name>
<evidence type="ECO:0000313" key="2">
    <source>
        <dbReference type="EMBL" id="MBM1715686.1"/>
    </source>
</evidence>
<reference evidence="2 3" key="1">
    <citation type="submission" date="2021-01" db="EMBL/GenBank/DDBJ databases">
        <title>Diatom-associated Roseobacters Show Island Model of Population Structure.</title>
        <authorList>
            <person name="Qu L."/>
            <person name="Feng X."/>
            <person name="Chen Y."/>
            <person name="Li L."/>
            <person name="Wang X."/>
            <person name="Hu Z."/>
            <person name="Wang H."/>
            <person name="Luo H."/>
        </authorList>
    </citation>
    <scope>NUCLEOTIDE SEQUENCE [LARGE SCALE GENOMIC DNA]</scope>
    <source>
        <strain evidence="2 3">TR60-84</strain>
    </source>
</reference>
<comment type="caution">
    <text evidence="2">The sequence shown here is derived from an EMBL/GenBank/DDBJ whole genome shotgun (WGS) entry which is preliminary data.</text>
</comment>